<dbReference type="GO" id="GO:0070897">
    <property type="term" value="P:transcription preinitiation complex assembly"/>
    <property type="evidence" value="ECO:0007669"/>
    <property type="project" value="InterPro"/>
</dbReference>
<dbReference type="Gene3D" id="1.10.472.170">
    <property type="match status" value="1"/>
</dbReference>
<dbReference type="GO" id="GO:0097550">
    <property type="term" value="C:transcription preinitiation complex"/>
    <property type="evidence" value="ECO:0007669"/>
    <property type="project" value="TreeGrafter"/>
</dbReference>
<dbReference type="PANTHER" id="PTHR11618:SF13">
    <property type="entry name" value="TRANSCRIPTION INITIATION FACTOR IIB"/>
    <property type="match status" value="1"/>
</dbReference>
<dbReference type="CDD" id="cd00043">
    <property type="entry name" value="CYCLIN_SF"/>
    <property type="match status" value="1"/>
</dbReference>
<accession>M1I5L3</accession>
<gene>
    <name evidence="4" type="primary">IL-3A_114L</name>
    <name evidence="4" type="ORF">PBCVIL3A_114L</name>
</gene>
<dbReference type="InterPro" id="IPR000812">
    <property type="entry name" value="TFIIB"/>
</dbReference>
<evidence type="ECO:0000313" key="4">
    <source>
        <dbReference type="EMBL" id="AGE53775.1"/>
    </source>
</evidence>
<organismHost>
    <name type="scientific">Chlorella</name>
    <dbReference type="NCBI Taxonomy" id="3071"/>
</organismHost>
<name>M1I5L3_PBCVI</name>
<keyword evidence="2" id="KW-0804">Transcription</keyword>
<feature type="domain" description="Transcription factor TFIIB cyclin-like" evidence="3">
    <location>
        <begin position="108"/>
        <end position="181"/>
    </location>
</feature>
<dbReference type="EMBL" id="JX997169">
    <property type="protein sequence ID" value="AGE53775.1"/>
    <property type="molecule type" value="Genomic_DNA"/>
</dbReference>
<proteinExistence type="predicted"/>
<sequence>MFFKAPELERGGCYCEVPTTIYDSMTGFDVCTTCGVVLEMVLDETPEYQYDESGTDVGHYGLSGASLGTVLDTHNGLTKRLEASLADKPDLIIHEIKNIAAQVCQAIHIRIPHIIYDTAVEIAKLHRDKIYLSGGKKIASIAMSVYFACKLHNSDREIRMFSSACSIDMKLLNSAIKSIKETLKDTKYMEISNGDNKYYALVTQFVDRLNISNEDIKKLRRDSNNMIDKISGIFDTGKKPRTIVASIIYICALSNNMDVDMREISVATNVCSQSIGKCITFIKKEYDIVF</sequence>
<evidence type="ECO:0000256" key="2">
    <source>
        <dbReference type="ARBA" id="ARBA00023163"/>
    </source>
</evidence>
<dbReference type="Gene3D" id="1.10.472.10">
    <property type="entry name" value="Cyclin-like"/>
    <property type="match status" value="1"/>
</dbReference>
<reference evidence="4 5" key="1">
    <citation type="submission" date="2012-10" db="EMBL/GenBank/DDBJ databases">
        <title>Towards defining the chloroviruses: a genomic journey through a genus of large DNA viruses.</title>
        <authorList>
            <person name="Jeanniard A."/>
            <person name="Dunigan D.D."/>
            <person name="Gurnon J.R."/>
            <person name="Agarkova I."/>
            <person name="Kang M."/>
            <person name="Vitek J."/>
            <person name="Duncan G."/>
            <person name="McClung O.W."/>
            <person name="Larsen M."/>
            <person name="Claverie J.-M."/>
            <person name="Van Etten J.L."/>
            <person name="Blanc G."/>
        </authorList>
    </citation>
    <scope>NUCLEOTIDE SEQUENCE [LARGE SCALE GENOMIC DNA]</scope>
</reference>
<dbReference type="Proteomes" id="UP000247091">
    <property type="component" value="Segment"/>
</dbReference>
<evidence type="ECO:0000256" key="1">
    <source>
        <dbReference type="ARBA" id="ARBA00023015"/>
    </source>
</evidence>
<dbReference type="InterPro" id="IPR036915">
    <property type="entry name" value="Cyclin-like_sf"/>
</dbReference>
<dbReference type="SUPFAM" id="SSF47954">
    <property type="entry name" value="Cyclin-like"/>
    <property type="match status" value="2"/>
</dbReference>
<keyword evidence="1" id="KW-0805">Transcription regulation</keyword>
<organism evidence="4 5">
    <name type="scientific">Paramecium bursaria Chlorella virus IL3A</name>
    <name type="common">PBCV-IL3A</name>
    <dbReference type="NCBI Taxonomy" id="46019"/>
    <lineage>
        <taxon>Viruses</taxon>
        <taxon>Varidnaviria</taxon>
        <taxon>Bamfordvirae</taxon>
        <taxon>Nucleocytoviricota</taxon>
        <taxon>Megaviricetes</taxon>
        <taxon>Algavirales</taxon>
        <taxon>Phycodnaviridae</taxon>
        <taxon>Chlorovirus</taxon>
        <taxon>Chlorovirus illinoense</taxon>
    </lineage>
</organism>
<dbReference type="PANTHER" id="PTHR11618">
    <property type="entry name" value="TRANSCRIPTION INITIATION FACTOR IIB-RELATED"/>
    <property type="match status" value="1"/>
</dbReference>
<feature type="domain" description="Transcription factor TFIIB cyclin-like" evidence="3">
    <location>
        <begin position="200"/>
        <end position="284"/>
    </location>
</feature>
<dbReference type="GO" id="GO:0017025">
    <property type="term" value="F:TBP-class protein binding"/>
    <property type="evidence" value="ECO:0007669"/>
    <property type="project" value="InterPro"/>
</dbReference>
<protein>
    <recommendedName>
        <fullName evidence="3">Transcription factor TFIIB cyclin-like domain-containing protein</fullName>
    </recommendedName>
</protein>
<evidence type="ECO:0000259" key="3">
    <source>
        <dbReference type="Pfam" id="PF00382"/>
    </source>
</evidence>
<dbReference type="InterPro" id="IPR013150">
    <property type="entry name" value="TFIIB_cyclin"/>
</dbReference>
<evidence type="ECO:0000313" key="5">
    <source>
        <dbReference type="Proteomes" id="UP000247091"/>
    </source>
</evidence>
<dbReference type="Pfam" id="PF00382">
    <property type="entry name" value="TFIIB"/>
    <property type="match status" value="2"/>
</dbReference>